<feature type="compositionally biased region" description="Basic residues" evidence="11">
    <location>
        <begin position="1"/>
        <end position="12"/>
    </location>
</feature>
<dbReference type="Pfam" id="PF01189">
    <property type="entry name" value="Methyltr_RsmB-F"/>
    <property type="match status" value="1"/>
</dbReference>
<evidence type="ECO:0000259" key="12">
    <source>
        <dbReference type="PROSITE" id="PS51686"/>
    </source>
</evidence>
<evidence type="ECO:0000313" key="14">
    <source>
        <dbReference type="Proteomes" id="UP000695562"/>
    </source>
</evidence>
<feature type="compositionally biased region" description="Polar residues" evidence="11">
    <location>
        <begin position="25"/>
        <end position="44"/>
    </location>
</feature>
<feature type="region of interest" description="Disordered" evidence="11">
    <location>
        <begin position="1"/>
        <end position="44"/>
    </location>
</feature>
<organism evidence="13 14">
    <name type="scientific">Polysphondylium violaceum</name>
    <dbReference type="NCBI Taxonomy" id="133409"/>
    <lineage>
        <taxon>Eukaryota</taxon>
        <taxon>Amoebozoa</taxon>
        <taxon>Evosea</taxon>
        <taxon>Eumycetozoa</taxon>
        <taxon>Dictyostelia</taxon>
        <taxon>Dictyosteliales</taxon>
        <taxon>Dictyosteliaceae</taxon>
        <taxon>Polysphondylium</taxon>
    </lineage>
</organism>
<feature type="binding site" evidence="10">
    <location>
        <position position="288"/>
    </location>
    <ligand>
        <name>S-adenosyl-L-methionine</name>
        <dbReference type="ChEBI" id="CHEBI:59789"/>
    </ligand>
</feature>
<dbReference type="InterPro" id="IPR023270">
    <property type="entry name" value="RCMT_NCL1"/>
</dbReference>
<feature type="compositionally biased region" description="Low complexity" evidence="11">
    <location>
        <begin position="712"/>
        <end position="743"/>
    </location>
</feature>
<evidence type="ECO:0000256" key="6">
    <source>
        <dbReference type="ARBA" id="ARBA00022691"/>
    </source>
</evidence>
<dbReference type="Pfam" id="PF25378">
    <property type="entry name" value="PUA_NSUN2"/>
    <property type="match status" value="1"/>
</dbReference>
<evidence type="ECO:0000256" key="4">
    <source>
        <dbReference type="ARBA" id="ARBA00022603"/>
    </source>
</evidence>
<accession>A0A8J4QAV1</accession>
<evidence type="ECO:0000256" key="2">
    <source>
        <dbReference type="ARBA" id="ARBA00007494"/>
    </source>
</evidence>
<feature type="binding site" evidence="10">
    <location>
        <begin position="196"/>
        <end position="202"/>
    </location>
    <ligand>
        <name>S-adenosyl-L-methionine</name>
        <dbReference type="ChEBI" id="CHEBI:59789"/>
    </ligand>
</feature>
<dbReference type="PRINTS" id="PR02011">
    <property type="entry name" value="RCMTNCL1"/>
</dbReference>
<feature type="binding site" evidence="10">
    <location>
        <position position="238"/>
    </location>
    <ligand>
        <name>S-adenosyl-L-methionine</name>
        <dbReference type="ChEBI" id="CHEBI:59789"/>
    </ligand>
</feature>
<dbReference type="InterPro" id="IPR023267">
    <property type="entry name" value="RCMT"/>
</dbReference>
<gene>
    <name evidence="13" type="ORF">CYY_000496</name>
</gene>
<dbReference type="GO" id="GO:0016428">
    <property type="term" value="F:tRNA (cytidine-5-)-methyltransferase activity"/>
    <property type="evidence" value="ECO:0007669"/>
    <property type="project" value="InterPro"/>
</dbReference>
<dbReference type="PANTHER" id="PTHR22808:SF1">
    <property type="entry name" value="RNA CYTOSINE-C(5)-METHYLTRANSFERASE NSUN2-RELATED"/>
    <property type="match status" value="1"/>
</dbReference>
<name>A0A8J4QAV1_9MYCE</name>
<evidence type="ECO:0000256" key="5">
    <source>
        <dbReference type="ARBA" id="ARBA00022679"/>
    </source>
</evidence>
<dbReference type="Pfam" id="PF25376">
    <property type="entry name" value="Pre-PUA_NSUN2"/>
    <property type="match status" value="1"/>
</dbReference>
<dbReference type="GO" id="GO:0000049">
    <property type="term" value="F:tRNA binding"/>
    <property type="evidence" value="ECO:0007669"/>
    <property type="project" value="UniProtKB-KW"/>
</dbReference>
<evidence type="ECO:0000256" key="7">
    <source>
        <dbReference type="ARBA" id="ARBA00022694"/>
    </source>
</evidence>
<feature type="active site" description="Nucleophile" evidence="10">
    <location>
        <position position="341"/>
    </location>
</feature>
<comment type="similarity">
    <text evidence="2 10">Belongs to the class I-like SAM-binding methyltransferase superfamily. RsmB/NOP family.</text>
</comment>
<evidence type="ECO:0000256" key="9">
    <source>
        <dbReference type="ARBA" id="ARBA00023242"/>
    </source>
</evidence>
<evidence type="ECO:0000256" key="3">
    <source>
        <dbReference type="ARBA" id="ARBA00022555"/>
    </source>
</evidence>
<protein>
    <recommendedName>
        <fullName evidence="12">SAM-dependent MTase RsmB/NOP-type domain-containing protein</fullName>
    </recommendedName>
</protein>
<keyword evidence="7" id="KW-0819">tRNA processing</keyword>
<keyword evidence="6 10" id="KW-0949">S-adenosyl-L-methionine</keyword>
<dbReference type="EMBL" id="AJWJ01000009">
    <property type="protein sequence ID" value="KAF2078206.1"/>
    <property type="molecule type" value="Genomic_DNA"/>
</dbReference>
<evidence type="ECO:0000313" key="13">
    <source>
        <dbReference type="EMBL" id="KAF2078206.1"/>
    </source>
</evidence>
<keyword evidence="14" id="KW-1185">Reference proteome</keyword>
<dbReference type="InterPro" id="IPR057285">
    <property type="entry name" value="Pre-PUA_NSUN2"/>
</dbReference>
<dbReference type="GO" id="GO:0005737">
    <property type="term" value="C:cytoplasm"/>
    <property type="evidence" value="ECO:0007669"/>
    <property type="project" value="TreeGrafter"/>
</dbReference>
<dbReference type="PRINTS" id="PR02008">
    <property type="entry name" value="RCMTFAMILY"/>
</dbReference>
<comment type="caution">
    <text evidence="10">Lacks conserved residue(s) required for the propagation of feature annotation.</text>
</comment>
<keyword evidence="5 10" id="KW-0808">Transferase</keyword>
<dbReference type="InterPro" id="IPR018314">
    <property type="entry name" value="RsmB/NOL1/NOP2-like_CS"/>
</dbReference>
<reference evidence="13" key="1">
    <citation type="submission" date="2020-01" db="EMBL/GenBank/DDBJ databases">
        <title>Development of genomics and gene disruption for Polysphondylium violaceum indicates a role for the polyketide synthase stlB in stalk morphogenesis.</title>
        <authorList>
            <person name="Narita B."/>
            <person name="Kawabe Y."/>
            <person name="Kin K."/>
            <person name="Saito T."/>
            <person name="Gibbs R."/>
            <person name="Kuspa A."/>
            <person name="Muzny D."/>
            <person name="Queller D."/>
            <person name="Richards S."/>
            <person name="Strassman J."/>
            <person name="Sucgang R."/>
            <person name="Worley K."/>
            <person name="Schaap P."/>
        </authorList>
    </citation>
    <scope>NUCLEOTIDE SEQUENCE</scope>
    <source>
        <strain evidence="13">QSvi11</strain>
    </source>
</reference>
<evidence type="ECO:0000256" key="11">
    <source>
        <dbReference type="SAM" id="MobiDB-lite"/>
    </source>
</evidence>
<dbReference type="Proteomes" id="UP000695562">
    <property type="component" value="Unassembled WGS sequence"/>
</dbReference>
<comment type="caution">
    <text evidence="13">The sequence shown here is derived from an EMBL/GenBank/DDBJ whole genome shotgun (WGS) entry which is preliminary data.</text>
</comment>
<dbReference type="GO" id="GO:0030488">
    <property type="term" value="P:tRNA methylation"/>
    <property type="evidence" value="ECO:0007669"/>
    <property type="project" value="TreeGrafter"/>
</dbReference>
<feature type="domain" description="SAM-dependent MTase RsmB/NOP-type" evidence="12">
    <location>
        <begin position="77"/>
        <end position="448"/>
    </location>
</feature>
<dbReference type="GO" id="GO:0005634">
    <property type="term" value="C:nucleus"/>
    <property type="evidence" value="ECO:0007669"/>
    <property type="project" value="UniProtKB-SubCell"/>
</dbReference>
<dbReference type="Gene3D" id="3.40.50.150">
    <property type="entry name" value="Vaccinia Virus protein VP39"/>
    <property type="match status" value="1"/>
</dbReference>
<evidence type="ECO:0000256" key="10">
    <source>
        <dbReference type="PROSITE-ProRule" id="PRU01023"/>
    </source>
</evidence>
<feature type="region of interest" description="Disordered" evidence="11">
    <location>
        <begin position="707"/>
        <end position="743"/>
    </location>
</feature>
<keyword evidence="4 10" id="KW-0489">Methyltransferase</keyword>
<keyword evidence="9" id="KW-0539">Nucleus</keyword>
<dbReference type="InterPro" id="IPR001678">
    <property type="entry name" value="MeTrfase_RsmB-F_NOP2_dom"/>
</dbReference>
<dbReference type="SUPFAM" id="SSF53335">
    <property type="entry name" value="S-adenosyl-L-methionine-dependent methyltransferases"/>
    <property type="match status" value="1"/>
</dbReference>
<proteinExistence type="inferred from homology"/>
<dbReference type="InterPro" id="IPR029063">
    <property type="entry name" value="SAM-dependent_MTases_sf"/>
</dbReference>
<comment type="subcellular location">
    <subcellularLocation>
        <location evidence="1">Nucleus</location>
    </subcellularLocation>
</comment>
<dbReference type="AlphaFoldDB" id="A0A8J4QAV1"/>
<keyword evidence="3" id="KW-0820">tRNA-binding</keyword>
<dbReference type="InterPro" id="IPR049560">
    <property type="entry name" value="MeTrfase_RsmB-F_NOP2_cat"/>
</dbReference>
<feature type="region of interest" description="Disordered" evidence="11">
    <location>
        <begin position="457"/>
        <end position="509"/>
    </location>
</feature>
<dbReference type="PANTHER" id="PTHR22808">
    <property type="entry name" value="NCL1 YEAST -RELATED NOL1/NOP2/FMU SUN DOMAIN-CONTAINING"/>
    <property type="match status" value="1"/>
</dbReference>
<dbReference type="InterPro" id="IPR057286">
    <property type="entry name" value="PUA_NSUN2"/>
</dbReference>
<dbReference type="PROSITE" id="PS51686">
    <property type="entry name" value="SAM_MT_RSMB_NOP"/>
    <property type="match status" value="1"/>
</dbReference>
<keyword evidence="8 10" id="KW-0694">RNA-binding</keyword>
<sequence>MGRGRGGKSKRKNRDEKKENVWDPSKSQKGTANGGPANSNQLNSKTYWVDIEPRNEIYENYYKTIGICKDDTEWEQFMKFMGRPLPSTFRINTTIGSLQDVVMDQLKEIAEQKVDIEIDGEPITKMVEPIPWYPNQIAWRSSIPKKALRKNPTLAKFQQFLVHHDNQGNLTRQEAVSMIPPLFLDVQSHHHIVDMCAAPGSKTTQILEDLHVKIVHTKEGGQEKEIISIPTGSIIANDVDTNRCYTLAHQCARLGSPGIVISNHEAQNFPLLFDADDKPMFVDRILADVPCSGDGTNRKNPELWKKWTYASGIGLHNLQTKIATRAAQLLKVGGRMVYSTCSMNPVENEAVVAELLNRSQGSMRLVDVSAQYPQLIRAPGMYSWPVIDKEGTFQKFEDVPENKKYKLASSLFCPTPERAQELALQHCMRVYPHFQDTGGFFIAVLEKVADFPNQIGKRCKNTTESTETTESTTTESTTESTTTESNDSETTTTSTTTTTTPPNPNRKIKARDIRNKFFEEPFVLLKDDVKKEMETVVNFYGLKNFPCDNLLSRSDKSQKLYWVTDSVLNIVKNDVVARKLKIINTGLKVFQRHTGLGHMDCPYRVSQDAVGSIEPFMTKRVLSFTHDDLVLLFKVEDPQFNQFPAELAKQLTELEPGCFVIKISGNNRETPSSGMVFSAWRGKTSINLLVPKQEIDSLKGMYGVVDEKKDTTSTTTTATTDAKVESTTTESTTETTTTTEKSE</sequence>
<dbReference type="PROSITE" id="PS01153">
    <property type="entry name" value="NOL1_NOP2_SUN"/>
    <property type="match status" value="1"/>
</dbReference>
<evidence type="ECO:0000256" key="8">
    <source>
        <dbReference type="ARBA" id="ARBA00022884"/>
    </source>
</evidence>
<dbReference type="OrthoDB" id="6093671at2759"/>
<feature type="compositionally biased region" description="Low complexity" evidence="11">
    <location>
        <begin position="462"/>
        <end position="500"/>
    </location>
</feature>
<evidence type="ECO:0000256" key="1">
    <source>
        <dbReference type="ARBA" id="ARBA00004123"/>
    </source>
</evidence>